<feature type="signal peptide" evidence="2">
    <location>
        <begin position="1"/>
        <end position="16"/>
    </location>
</feature>
<sequence length="679" mass="72647">MFTYVTLPALIPLVYVFWAGAPDTFDHIDICKCPTLFSPLRTFCRYAFTPFPPQHPNVLPRIIFSLAFRNMAASTRARKRLLRDSDLDASIRLLDAVRDSPTASTPPVVPPVASSNTDAAVALRKHLVDQHATVDAVYKGRLHRLRTEFESAGLDLAPFDLDDPTSLVIEKVNGLLYDVLALVVERNSVADTWLRGTDSSADRDGRRALIDIIKGSVPAALRESHQQEHAALRYPAGVDPQPILAREQRLVRDNRAPDWRPTDETRKLSLYNRLDPIFYAAVKVRYPLAGDLGGVTLRSLQALVVAIFQAWAQSDEGAAVREKQVLGTDGKPSALVTSSEYAMLLEEIAALKALVRGGRAGGGRQTQPQHPGKQHPRGFRVGAGNPPAVGFDRDSMKAKPLCHRCRKAGKGEVYHPYRDCPLGGRRHSPATAAAFCIPIEQEDAEGLHALALVQVFQDAADIGPEAFSHAALAYGPPAVLSTDGVGGIDVAAYGFSVPPPPSGGTDDEDILRRLDALTSEVQAAQDKVHFTHASFIPGSAVEEHASALVCGPTAAAGITPEGQVPAGGAAASASAVPAPAMPVLQVKDVQPAPTQSARVTTTEATCGEFGGFVQTVNHAAVHPTDLTGYDTDDYEDFADGTFAVKPRAPASAIGCSCFGFHSFCCVGMCTGYGDAFAWW</sequence>
<feature type="chain" id="PRO_5042291903" evidence="2">
    <location>
        <begin position="17"/>
        <end position="679"/>
    </location>
</feature>
<keyword evidence="2" id="KW-0732">Signal</keyword>
<feature type="region of interest" description="Disordered" evidence="1">
    <location>
        <begin position="359"/>
        <end position="380"/>
    </location>
</feature>
<gene>
    <name evidence="3" type="ORF">CYMTET_15790</name>
</gene>
<evidence type="ECO:0000313" key="4">
    <source>
        <dbReference type="Proteomes" id="UP001190700"/>
    </source>
</evidence>
<evidence type="ECO:0000313" key="3">
    <source>
        <dbReference type="EMBL" id="KAK3276119.1"/>
    </source>
</evidence>
<proteinExistence type="predicted"/>
<comment type="caution">
    <text evidence="3">The sequence shown here is derived from an EMBL/GenBank/DDBJ whole genome shotgun (WGS) entry which is preliminary data.</text>
</comment>
<dbReference type="Proteomes" id="UP001190700">
    <property type="component" value="Unassembled WGS sequence"/>
</dbReference>
<evidence type="ECO:0000256" key="1">
    <source>
        <dbReference type="SAM" id="MobiDB-lite"/>
    </source>
</evidence>
<reference evidence="3 4" key="1">
    <citation type="journal article" date="2015" name="Genome Biol. Evol.">
        <title>Comparative Genomics of a Bacterivorous Green Alga Reveals Evolutionary Causalities and Consequences of Phago-Mixotrophic Mode of Nutrition.</title>
        <authorList>
            <person name="Burns J.A."/>
            <person name="Paasch A."/>
            <person name="Narechania A."/>
            <person name="Kim E."/>
        </authorList>
    </citation>
    <scope>NUCLEOTIDE SEQUENCE [LARGE SCALE GENOMIC DNA]</scope>
    <source>
        <strain evidence="3 4">PLY_AMNH</strain>
    </source>
</reference>
<dbReference type="EMBL" id="LGRX02006759">
    <property type="protein sequence ID" value="KAK3276119.1"/>
    <property type="molecule type" value="Genomic_DNA"/>
</dbReference>
<accession>A0AAE0GDD7</accession>
<dbReference type="AlphaFoldDB" id="A0AAE0GDD7"/>
<protein>
    <submittedName>
        <fullName evidence="3">Uncharacterized protein</fullName>
    </submittedName>
</protein>
<evidence type="ECO:0000256" key="2">
    <source>
        <dbReference type="SAM" id="SignalP"/>
    </source>
</evidence>
<keyword evidence="4" id="KW-1185">Reference proteome</keyword>
<organism evidence="3 4">
    <name type="scientific">Cymbomonas tetramitiformis</name>
    <dbReference type="NCBI Taxonomy" id="36881"/>
    <lineage>
        <taxon>Eukaryota</taxon>
        <taxon>Viridiplantae</taxon>
        <taxon>Chlorophyta</taxon>
        <taxon>Pyramimonadophyceae</taxon>
        <taxon>Pyramimonadales</taxon>
        <taxon>Pyramimonadaceae</taxon>
        <taxon>Cymbomonas</taxon>
    </lineage>
</organism>
<name>A0AAE0GDD7_9CHLO</name>